<proteinExistence type="predicted"/>
<name>A0ABP8ZL45_9ACTN</name>
<keyword evidence="3" id="KW-1185">Reference proteome</keyword>
<gene>
    <name evidence="2" type="ORF">GCM10023329_00590</name>
</gene>
<reference evidence="3" key="1">
    <citation type="journal article" date="2019" name="Int. J. Syst. Evol. Microbiol.">
        <title>The Global Catalogue of Microorganisms (GCM) 10K type strain sequencing project: providing services to taxonomists for standard genome sequencing and annotation.</title>
        <authorList>
            <consortium name="The Broad Institute Genomics Platform"/>
            <consortium name="The Broad Institute Genome Sequencing Center for Infectious Disease"/>
            <person name="Wu L."/>
            <person name="Ma J."/>
        </authorList>
    </citation>
    <scope>NUCLEOTIDE SEQUENCE [LARGE SCALE GENOMIC DNA]</scope>
    <source>
        <strain evidence="3">JCM 18324</strain>
    </source>
</reference>
<keyword evidence="1" id="KW-0732">Signal</keyword>
<feature type="signal peptide" evidence="1">
    <location>
        <begin position="1"/>
        <end position="26"/>
    </location>
</feature>
<dbReference type="EMBL" id="BAABJV010000001">
    <property type="protein sequence ID" value="GAA4759608.1"/>
    <property type="molecule type" value="Genomic_DNA"/>
</dbReference>
<organism evidence="2 3">
    <name type="scientific">Streptomyces sanyensis</name>
    <dbReference type="NCBI Taxonomy" id="568869"/>
    <lineage>
        <taxon>Bacteria</taxon>
        <taxon>Bacillati</taxon>
        <taxon>Actinomycetota</taxon>
        <taxon>Actinomycetes</taxon>
        <taxon>Kitasatosporales</taxon>
        <taxon>Streptomycetaceae</taxon>
        <taxon>Streptomyces</taxon>
    </lineage>
</organism>
<accession>A0ABP8ZL45</accession>
<dbReference type="Proteomes" id="UP001501147">
    <property type="component" value="Unassembled WGS sequence"/>
</dbReference>
<dbReference type="RefSeq" id="WP_345608067.1">
    <property type="nucleotide sequence ID" value="NZ_BAABJV010000001.1"/>
</dbReference>
<evidence type="ECO:0000313" key="2">
    <source>
        <dbReference type="EMBL" id="GAA4759608.1"/>
    </source>
</evidence>
<evidence type="ECO:0008006" key="4">
    <source>
        <dbReference type="Google" id="ProtNLM"/>
    </source>
</evidence>
<comment type="caution">
    <text evidence="2">The sequence shown here is derived from an EMBL/GenBank/DDBJ whole genome shotgun (WGS) entry which is preliminary data.</text>
</comment>
<sequence length="62" mass="6456">MKMKRPSLPVRLVLAVVLTAVCSATAGVAEPVRTAGHPADVTRTVAANCSYNPECEDTSWGG</sequence>
<evidence type="ECO:0000256" key="1">
    <source>
        <dbReference type="SAM" id="SignalP"/>
    </source>
</evidence>
<feature type="chain" id="PRO_5047243715" description="Secreted protein" evidence="1">
    <location>
        <begin position="27"/>
        <end position="62"/>
    </location>
</feature>
<evidence type="ECO:0000313" key="3">
    <source>
        <dbReference type="Proteomes" id="UP001501147"/>
    </source>
</evidence>
<protein>
    <recommendedName>
        <fullName evidence="4">Secreted protein</fullName>
    </recommendedName>
</protein>